<dbReference type="AlphaFoldDB" id="A0ABD2N0I6"/>
<name>A0ABD2N0I6_9CUCU</name>
<sequence>MLCNELSNVRWNRTPNMEDLDLPLPNIVPLKLPPPRILNIPRQKPLELILASRFEGQWFWREYRVPKTGPRVSST</sequence>
<organism evidence="1 2">
    <name type="scientific">Cryptolaemus montrouzieri</name>
    <dbReference type="NCBI Taxonomy" id="559131"/>
    <lineage>
        <taxon>Eukaryota</taxon>
        <taxon>Metazoa</taxon>
        <taxon>Ecdysozoa</taxon>
        <taxon>Arthropoda</taxon>
        <taxon>Hexapoda</taxon>
        <taxon>Insecta</taxon>
        <taxon>Pterygota</taxon>
        <taxon>Neoptera</taxon>
        <taxon>Endopterygota</taxon>
        <taxon>Coleoptera</taxon>
        <taxon>Polyphaga</taxon>
        <taxon>Cucujiformia</taxon>
        <taxon>Coccinelloidea</taxon>
        <taxon>Coccinellidae</taxon>
        <taxon>Scymninae</taxon>
        <taxon>Scymnini</taxon>
        <taxon>Cryptolaemus</taxon>
    </lineage>
</organism>
<dbReference type="EMBL" id="JABFTP020000042">
    <property type="protein sequence ID" value="KAL3271774.1"/>
    <property type="molecule type" value="Genomic_DNA"/>
</dbReference>
<reference evidence="1 2" key="1">
    <citation type="journal article" date="2021" name="BMC Biol.">
        <title>Horizontally acquired antibacterial genes associated with adaptive radiation of ladybird beetles.</title>
        <authorList>
            <person name="Li H.S."/>
            <person name="Tang X.F."/>
            <person name="Huang Y.H."/>
            <person name="Xu Z.Y."/>
            <person name="Chen M.L."/>
            <person name="Du X.Y."/>
            <person name="Qiu B.Y."/>
            <person name="Chen P.T."/>
            <person name="Zhang W."/>
            <person name="Slipinski A."/>
            <person name="Escalona H.E."/>
            <person name="Waterhouse R.M."/>
            <person name="Zwick A."/>
            <person name="Pang H."/>
        </authorList>
    </citation>
    <scope>NUCLEOTIDE SEQUENCE [LARGE SCALE GENOMIC DNA]</scope>
    <source>
        <strain evidence="1">SYSU2018</strain>
    </source>
</reference>
<gene>
    <name evidence="1" type="ORF">HHI36_022244</name>
</gene>
<evidence type="ECO:0000313" key="2">
    <source>
        <dbReference type="Proteomes" id="UP001516400"/>
    </source>
</evidence>
<accession>A0ABD2N0I6</accession>
<dbReference type="Proteomes" id="UP001516400">
    <property type="component" value="Unassembled WGS sequence"/>
</dbReference>
<comment type="caution">
    <text evidence="1">The sequence shown here is derived from an EMBL/GenBank/DDBJ whole genome shotgun (WGS) entry which is preliminary data.</text>
</comment>
<evidence type="ECO:0000313" key="1">
    <source>
        <dbReference type="EMBL" id="KAL3271774.1"/>
    </source>
</evidence>
<keyword evidence="2" id="KW-1185">Reference proteome</keyword>
<protein>
    <submittedName>
        <fullName evidence="1">Uncharacterized protein</fullName>
    </submittedName>
</protein>
<proteinExistence type="predicted"/>